<reference evidence="1" key="1">
    <citation type="submission" date="2019-01" db="EMBL/GenBank/DDBJ databases">
        <title>Draft genome sequences of three monokaryotic isolates of the white-rot basidiomycete fungus Dichomitus squalens.</title>
        <authorList>
            <consortium name="DOE Joint Genome Institute"/>
            <person name="Lopez S.C."/>
            <person name="Andreopoulos B."/>
            <person name="Pangilinan J."/>
            <person name="Lipzen A."/>
            <person name="Riley R."/>
            <person name="Ahrendt S."/>
            <person name="Ng V."/>
            <person name="Barry K."/>
            <person name="Daum C."/>
            <person name="Grigoriev I.V."/>
            <person name="Hilden K.S."/>
            <person name="Makela M.R."/>
            <person name="de Vries R.P."/>
        </authorList>
    </citation>
    <scope>NUCLEOTIDE SEQUENCE [LARGE SCALE GENOMIC DNA]</scope>
    <source>
        <strain evidence="1">OM18370.1</strain>
    </source>
</reference>
<dbReference type="AlphaFoldDB" id="A0A4Q9MRY9"/>
<sequence length="150" mass="16000">MGTCREARSEQEPEPTDLSHTRCARCCGSGCGLEGWVVAHVVSGGQREHWTGNRGVCTIVVRAGHVDDILAVPPCLDGDERSSGQSVNACQLSAIAHASCHPASTAQEVPRVGDSLRAPMRISLVVGSPSTDRRPSDHVRCLMVIHHQTD</sequence>
<organism evidence="1">
    <name type="scientific">Dichomitus squalens</name>
    <dbReference type="NCBI Taxonomy" id="114155"/>
    <lineage>
        <taxon>Eukaryota</taxon>
        <taxon>Fungi</taxon>
        <taxon>Dikarya</taxon>
        <taxon>Basidiomycota</taxon>
        <taxon>Agaricomycotina</taxon>
        <taxon>Agaricomycetes</taxon>
        <taxon>Polyporales</taxon>
        <taxon>Polyporaceae</taxon>
        <taxon>Dichomitus</taxon>
    </lineage>
</organism>
<protein>
    <submittedName>
        <fullName evidence="1">Uncharacterized protein</fullName>
    </submittedName>
</protein>
<dbReference type="Proteomes" id="UP000292957">
    <property type="component" value="Unassembled WGS sequence"/>
</dbReference>
<gene>
    <name evidence="1" type="ORF">BD311DRAFT_249725</name>
</gene>
<evidence type="ECO:0000313" key="1">
    <source>
        <dbReference type="EMBL" id="TBU30007.1"/>
    </source>
</evidence>
<proteinExistence type="predicted"/>
<accession>A0A4Q9MRY9</accession>
<name>A0A4Q9MRY9_9APHY</name>
<dbReference type="EMBL" id="ML143409">
    <property type="protein sequence ID" value="TBU30007.1"/>
    <property type="molecule type" value="Genomic_DNA"/>
</dbReference>